<dbReference type="GO" id="GO:0008483">
    <property type="term" value="F:transaminase activity"/>
    <property type="evidence" value="ECO:0007669"/>
    <property type="project" value="UniProtKB-KW"/>
</dbReference>
<dbReference type="Gene3D" id="3.90.1150.10">
    <property type="entry name" value="Aspartate Aminotransferase, domain 1"/>
    <property type="match status" value="1"/>
</dbReference>
<dbReference type="EMBL" id="NVUK01000036">
    <property type="protein sequence ID" value="PCI75997.1"/>
    <property type="molecule type" value="Genomic_DNA"/>
</dbReference>
<dbReference type="GO" id="GO:0030170">
    <property type="term" value="F:pyridoxal phosphate binding"/>
    <property type="evidence" value="ECO:0007669"/>
    <property type="project" value="InterPro"/>
</dbReference>
<evidence type="ECO:0000256" key="4">
    <source>
        <dbReference type="ARBA" id="ARBA00022679"/>
    </source>
</evidence>
<name>A0A2A4X1Q3_UNCAE</name>
<gene>
    <name evidence="7" type="ORF">COB21_05030</name>
</gene>
<comment type="similarity">
    <text evidence="2">Belongs to the class-I pyridoxal-phosphate-dependent aminotransferase family.</text>
</comment>
<dbReference type="Proteomes" id="UP000218775">
    <property type="component" value="Unassembled WGS sequence"/>
</dbReference>
<feature type="domain" description="Aminotransferase class I/classII large" evidence="6">
    <location>
        <begin position="2"/>
        <end position="95"/>
    </location>
</feature>
<reference evidence="8" key="1">
    <citation type="submission" date="2017-08" db="EMBL/GenBank/DDBJ databases">
        <title>A dynamic microbial community with high functional redundancy inhabits the cold, oxic subseafloor aquifer.</title>
        <authorList>
            <person name="Tully B.J."/>
            <person name="Wheat C.G."/>
            <person name="Glazer B.T."/>
            <person name="Huber J.A."/>
        </authorList>
    </citation>
    <scope>NUCLEOTIDE SEQUENCE [LARGE SCALE GENOMIC DNA]</scope>
</reference>
<evidence type="ECO:0000256" key="2">
    <source>
        <dbReference type="ARBA" id="ARBA00007441"/>
    </source>
</evidence>
<accession>A0A2A4X1Q3</accession>
<dbReference type="PANTHER" id="PTHR46383">
    <property type="entry name" value="ASPARTATE AMINOTRANSFERASE"/>
    <property type="match status" value="1"/>
</dbReference>
<protein>
    <submittedName>
        <fullName evidence="7">Aspartate aminotransferase</fullName>
    </submittedName>
</protein>
<dbReference type="GO" id="GO:0006520">
    <property type="term" value="P:amino acid metabolic process"/>
    <property type="evidence" value="ECO:0007669"/>
    <property type="project" value="InterPro"/>
</dbReference>
<evidence type="ECO:0000313" key="7">
    <source>
        <dbReference type="EMBL" id="PCI75997.1"/>
    </source>
</evidence>
<evidence type="ECO:0000256" key="3">
    <source>
        <dbReference type="ARBA" id="ARBA00022576"/>
    </source>
</evidence>
<evidence type="ECO:0000256" key="1">
    <source>
        <dbReference type="ARBA" id="ARBA00001933"/>
    </source>
</evidence>
<dbReference type="InterPro" id="IPR015422">
    <property type="entry name" value="PyrdxlP-dep_Trfase_small"/>
</dbReference>
<keyword evidence="4 7" id="KW-0808">Transferase</keyword>
<feature type="non-terminal residue" evidence="7">
    <location>
        <position position="1"/>
    </location>
</feature>
<dbReference type="InterPro" id="IPR050596">
    <property type="entry name" value="AspAT/PAT-like"/>
</dbReference>
<evidence type="ECO:0000313" key="8">
    <source>
        <dbReference type="Proteomes" id="UP000218775"/>
    </source>
</evidence>
<comment type="cofactor">
    <cofactor evidence="1">
        <name>pyridoxal 5'-phosphate</name>
        <dbReference type="ChEBI" id="CHEBI:597326"/>
    </cofactor>
</comment>
<comment type="caution">
    <text evidence="7">The sequence shown here is derived from an EMBL/GenBank/DDBJ whole genome shotgun (WGS) entry which is preliminary data.</text>
</comment>
<dbReference type="InterPro" id="IPR015424">
    <property type="entry name" value="PyrdxlP-dep_Trfase"/>
</dbReference>
<dbReference type="SUPFAM" id="SSF53383">
    <property type="entry name" value="PLP-dependent transferases"/>
    <property type="match status" value="1"/>
</dbReference>
<dbReference type="Pfam" id="PF00155">
    <property type="entry name" value="Aminotran_1_2"/>
    <property type="match status" value="1"/>
</dbReference>
<dbReference type="AlphaFoldDB" id="A0A2A4X1Q3"/>
<dbReference type="InterPro" id="IPR004839">
    <property type="entry name" value="Aminotransferase_I/II_large"/>
</dbReference>
<proteinExistence type="inferred from homology"/>
<dbReference type="PANTHER" id="PTHR46383:SF1">
    <property type="entry name" value="ASPARTATE AMINOTRANSFERASE"/>
    <property type="match status" value="1"/>
</dbReference>
<sequence length="103" mass="11447">TLKKRRDLAYEYFDNTEGLSCVKSSGAFYVFPDVSHFFGKSFSGTVLQGANDLTMYLLNEANVALVTGEAFGDKDCIRISYAASEETLTEAMRRIKIALEKLS</sequence>
<evidence type="ECO:0000256" key="5">
    <source>
        <dbReference type="ARBA" id="ARBA00022898"/>
    </source>
</evidence>
<keyword evidence="5" id="KW-0663">Pyridoxal phosphate</keyword>
<organism evidence="7 8">
    <name type="scientific">Aerophobetes bacterium</name>
    <dbReference type="NCBI Taxonomy" id="2030807"/>
    <lineage>
        <taxon>Bacteria</taxon>
        <taxon>Candidatus Aerophobota</taxon>
    </lineage>
</organism>
<keyword evidence="3 7" id="KW-0032">Aminotransferase</keyword>
<evidence type="ECO:0000259" key="6">
    <source>
        <dbReference type="Pfam" id="PF00155"/>
    </source>
</evidence>